<feature type="domain" description="Ig-like" evidence="1">
    <location>
        <begin position="35"/>
        <end position="76"/>
    </location>
</feature>
<protein>
    <recommendedName>
        <fullName evidence="1">Ig-like domain-containing protein</fullName>
    </recommendedName>
</protein>
<dbReference type="InterPro" id="IPR036179">
    <property type="entry name" value="Ig-like_dom_sf"/>
</dbReference>
<evidence type="ECO:0000313" key="2">
    <source>
        <dbReference type="EMBL" id="KAG0718037.1"/>
    </source>
</evidence>
<reference evidence="2" key="1">
    <citation type="submission" date="2020-07" db="EMBL/GenBank/DDBJ databases">
        <title>The High-quality genome of the commercially important snow crab, Chionoecetes opilio.</title>
        <authorList>
            <person name="Jeong J.-H."/>
            <person name="Ryu S."/>
        </authorList>
    </citation>
    <scope>NUCLEOTIDE SEQUENCE</scope>
    <source>
        <strain evidence="2">MADBK_172401_WGS</strain>
        <tissue evidence="2">Digestive gland</tissue>
    </source>
</reference>
<dbReference type="AlphaFoldDB" id="A0A8J5CSC7"/>
<dbReference type="InterPro" id="IPR007110">
    <property type="entry name" value="Ig-like_dom"/>
</dbReference>
<dbReference type="PANTHER" id="PTHR23278">
    <property type="entry name" value="SIDESTEP PROTEIN"/>
    <property type="match status" value="1"/>
</dbReference>
<dbReference type="Proteomes" id="UP000770661">
    <property type="component" value="Unassembled WGS sequence"/>
</dbReference>
<organism evidence="2 3">
    <name type="scientific">Chionoecetes opilio</name>
    <name type="common">Atlantic snow crab</name>
    <name type="synonym">Cancer opilio</name>
    <dbReference type="NCBI Taxonomy" id="41210"/>
    <lineage>
        <taxon>Eukaryota</taxon>
        <taxon>Metazoa</taxon>
        <taxon>Ecdysozoa</taxon>
        <taxon>Arthropoda</taxon>
        <taxon>Crustacea</taxon>
        <taxon>Multicrustacea</taxon>
        <taxon>Malacostraca</taxon>
        <taxon>Eumalacostraca</taxon>
        <taxon>Eucarida</taxon>
        <taxon>Decapoda</taxon>
        <taxon>Pleocyemata</taxon>
        <taxon>Brachyura</taxon>
        <taxon>Eubrachyura</taxon>
        <taxon>Majoidea</taxon>
        <taxon>Majidae</taxon>
        <taxon>Chionoecetes</taxon>
    </lineage>
</organism>
<dbReference type="OrthoDB" id="10006996at2759"/>
<sequence>MASIEGNIRFNAVVYKDNSGFRVDVALLSSLSDQPAVQLALGAALDPRAIKEGQDVYFDCTIHANPPARRVQWLHDWLERMATNLGYLVRIRARAVGSQATSCSSFLLRMVDKWVPGETWGR</sequence>
<dbReference type="PANTHER" id="PTHR23278:SF25">
    <property type="entry name" value="GH14967P"/>
    <property type="match status" value="1"/>
</dbReference>
<dbReference type="PROSITE" id="PS50835">
    <property type="entry name" value="IG_LIKE"/>
    <property type="match status" value="1"/>
</dbReference>
<evidence type="ECO:0000259" key="1">
    <source>
        <dbReference type="PROSITE" id="PS50835"/>
    </source>
</evidence>
<evidence type="ECO:0000313" key="3">
    <source>
        <dbReference type="Proteomes" id="UP000770661"/>
    </source>
</evidence>
<gene>
    <name evidence="2" type="ORF">GWK47_053273</name>
</gene>
<comment type="caution">
    <text evidence="2">The sequence shown here is derived from an EMBL/GenBank/DDBJ whole genome shotgun (WGS) entry which is preliminary data.</text>
</comment>
<accession>A0A8J5CSC7</accession>
<dbReference type="EMBL" id="JACEEZ010016744">
    <property type="protein sequence ID" value="KAG0718037.1"/>
    <property type="molecule type" value="Genomic_DNA"/>
</dbReference>
<proteinExistence type="predicted"/>
<name>A0A8J5CSC7_CHIOP</name>
<keyword evidence="3" id="KW-1185">Reference proteome</keyword>
<dbReference type="SUPFAM" id="SSF48726">
    <property type="entry name" value="Immunoglobulin"/>
    <property type="match status" value="1"/>
</dbReference>